<organism evidence="1 2">
    <name type="scientific">Paraglaciecola polaris LMG 21857</name>
    <dbReference type="NCBI Taxonomy" id="1129793"/>
    <lineage>
        <taxon>Bacteria</taxon>
        <taxon>Pseudomonadati</taxon>
        <taxon>Pseudomonadota</taxon>
        <taxon>Gammaproteobacteria</taxon>
        <taxon>Alteromonadales</taxon>
        <taxon>Alteromonadaceae</taxon>
        <taxon>Paraglaciecola</taxon>
    </lineage>
</organism>
<dbReference type="EMBL" id="BAER01000041">
    <property type="protein sequence ID" value="GAC32573.1"/>
    <property type="molecule type" value="Genomic_DNA"/>
</dbReference>
<name>K6ZUV1_9ALTE</name>
<protein>
    <submittedName>
        <fullName evidence="1">Uncharacterized protein</fullName>
    </submittedName>
</protein>
<dbReference type="Proteomes" id="UP000006322">
    <property type="component" value="Unassembled WGS sequence"/>
</dbReference>
<keyword evidence="2" id="KW-1185">Reference proteome</keyword>
<comment type="caution">
    <text evidence="1">The sequence shown here is derived from an EMBL/GenBank/DDBJ whole genome shotgun (WGS) entry which is preliminary data.</text>
</comment>
<accession>K6ZUV1</accession>
<evidence type="ECO:0000313" key="2">
    <source>
        <dbReference type="Proteomes" id="UP000006322"/>
    </source>
</evidence>
<gene>
    <name evidence="1" type="ORF">GPLA_1659</name>
</gene>
<reference evidence="2" key="1">
    <citation type="journal article" date="2014" name="Environ. Microbiol.">
        <title>Comparative genomics of the marine bacterial genus Glaciecola reveals the high degree of genomic diversity and genomic characteristic for cold adaptation.</title>
        <authorList>
            <person name="Qin Q.L."/>
            <person name="Xie B.B."/>
            <person name="Yu Y."/>
            <person name="Shu Y.L."/>
            <person name="Rong J.C."/>
            <person name="Zhang Y.J."/>
            <person name="Zhao D.L."/>
            <person name="Chen X.L."/>
            <person name="Zhang X.Y."/>
            <person name="Chen B."/>
            <person name="Zhou B.C."/>
            <person name="Zhang Y.Z."/>
        </authorList>
    </citation>
    <scope>NUCLEOTIDE SEQUENCE [LARGE SCALE GENOMIC DNA]</scope>
    <source>
        <strain evidence="2">LMG 21857</strain>
    </source>
</reference>
<dbReference type="AlphaFoldDB" id="K6ZUV1"/>
<sequence>MCDISAAVFYTTFTLASKHSLQVSVKIGLLSFYFSNPVFMFHRKTKKIFPSIIISLMTLSLSACNLSSSSDSDAKGYYQFVNLVPQSPAIEVLIEDEPLDELEYGDASAIDYVSKGSYDLEFNQILPNSQNDEFTSSDSVNVSKNKISTYVMYGDTDAPSSITFQTDISDLFDDDFDEDYDAIIQFANLADSNTDIDVYLLAEGEDLLNKVADVTLAYSDDSDEVEVEKGVYKIIMTESGTDTILASTDSITISTGDATIFALTGYLVAGSDELVNAIVQIETDGARLLTNETQSANVRFTHGISNANYLDVYLTGTDVDATLIASTLEFGAISDMFNIDIDNLDEGDTRYFYLVDNETSEKIDTFTLDLQPSSRLLVLTSGDNASSITVNDNEEDLRVISTHAKLLINHSIDDIKSNAIEVVIVSDGGNPDSYTPQVELSYMSNEQYELESGDYDIYIYNASSGELIIETYLRGVDAGDVINLIATDYAYGGSPYQLQTYFNY</sequence>
<evidence type="ECO:0000313" key="1">
    <source>
        <dbReference type="EMBL" id="GAC32573.1"/>
    </source>
</evidence>
<proteinExistence type="predicted"/>
<dbReference type="STRING" id="1129793.GPLA_1659"/>